<keyword evidence="4" id="KW-0804">Transcription</keyword>
<dbReference type="EMBL" id="JACGWL010000005">
    <property type="protein sequence ID" value="KAK4403097.1"/>
    <property type="molecule type" value="Genomic_DNA"/>
</dbReference>
<proteinExistence type="predicted"/>
<keyword evidence="3" id="KW-0238">DNA-binding</keyword>
<feature type="compositionally biased region" description="Basic and acidic residues" evidence="6">
    <location>
        <begin position="1"/>
        <end position="12"/>
    </location>
</feature>
<feature type="region of interest" description="Disordered" evidence="6">
    <location>
        <begin position="1"/>
        <end position="21"/>
    </location>
</feature>
<keyword evidence="2" id="KW-0805">Transcription regulation</keyword>
<gene>
    <name evidence="8" type="ORF">Sango_1050400</name>
</gene>
<dbReference type="PANTHER" id="PTHR31221">
    <property type="entry name" value="WRKY TRANSCRIPTION FACTOR PROTEIN 1-RELATED"/>
    <property type="match status" value="1"/>
</dbReference>
<dbReference type="AlphaFoldDB" id="A0AAE2BZ42"/>
<feature type="compositionally biased region" description="Low complexity" evidence="6">
    <location>
        <begin position="107"/>
        <end position="122"/>
    </location>
</feature>
<dbReference type="InterPro" id="IPR003657">
    <property type="entry name" value="WRKY_dom"/>
</dbReference>
<dbReference type="FunFam" id="2.20.25.80:FF:000003">
    <property type="entry name" value="WRKY transcription factor 57"/>
    <property type="match status" value="1"/>
</dbReference>
<dbReference type="GO" id="GO:0005634">
    <property type="term" value="C:nucleus"/>
    <property type="evidence" value="ECO:0007669"/>
    <property type="project" value="UniProtKB-SubCell"/>
</dbReference>
<dbReference type="PROSITE" id="PS50811">
    <property type="entry name" value="WRKY"/>
    <property type="match status" value="1"/>
</dbReference>
<dbReference type="SUPFAM" id="SSF118290">
    <property type="entry name" value="WRKY DNA-binding domain"/>
    <property type="match status" value="1"/>
</dbReference>
<evidence type="ECO:0000256" key="1">
    <source>
        <dbReference type="ARBA" id="ARBA00004123"/>
    </source>
</evidence>
<evidence type="ECO:0000256" key="4">
    <source>
        <dbReference type="ARBA" id="ARBA00023163"/>
    </source>
</evidence>
<dbReference type="GO" id="GO:0003700">
    <property type="term" value="F:DNA-binding transcription factor activity"/>
    <property type="evidence" value="ECO:0007669"/>
    <property type="project" value="InterPro"/>
</dbReference>
<sequence>MAGKEIKADPEFRASSSWECGRHDSDMVSDHGYFFGIDCRESSILSEFGWNIPAESTDFVDLDRIEPDLGGGGADGFVLVDSSAPRSHDDMSYNIMEPMVEEEKVEAASVSASPSKSSSSSEDPPERPTDSAADAGNPPSDTASKSKKKVQMKRIRQPRFAFVTRSEVDHLEDGYRWRKYGQKAVKNSPFPRSYYRCTNSKCTVKKRVERSFEDPSVVITTYEGQHCHHSVGHPRPALNLITPHHQVQDPAFASYFTPSPVTLPLPQQNSLHITQLRPRSHQLGKGTGVDDHQGASSEPALVGQGLLGDIVPPGMRKG</sequence>
<dbReference type="PANTHER" id="PTHR31221:SF334">
    <property type="entry name" value="WRKY TRANSCRIPTION FACTOR 57-RELATED"/>
    <property type="match status" value="1"/>
</dbReference>
<name>A0AAE2BZ42_9LAMI</name>
<dbReference type="GO" id="GO:0043565">
    <property type="term" value="F:sequence-specific DNA binding"/>
    <property type="evidence" value="ECO:0007669"/>
    <property type="project" value="InterPro"/>
</dbReference>
<feature type="compositionally biased region" description="Basic residues" evidence="6">
    <location>
        <begin position="145"/>
        <end position="154"/>
    </location>
</feature>
<dbReference type="Proteomes" id="UP001289374">
    <property type="component" value="Unassembled WGS sequence"/>
</dbReference>
<evidence type="ECO:0000256" key="5">
    <source>
        <dbReference type="ARBA" id="ARBA00023242"/>
    </source>
</evidence>
<organism evidence="8 9">
    <name type="scientific">Sesamum angolense</name>
    <dbReference type="NCBI Taxonomy" id="2727404"/>
    <lineage>
        <taxon>Eukaryota</taxon>
        <taxon>Viridiplantae</taxon>
        <taxon>Streptophyta</taxon>
        <taxon>Embryophyta</taxon>
        <taxon>Tracheophyta</taxon>
        <taxon>Spermatophyta</taxon>
        <taxon>Magnoliopsida</taxon>
        <taxon>eudicotyledons</taxon>
        <taxon>Gunneridae</taxon>
        <taxon>Pentapetalae</taxon>
        <taxon>asterids</taxon>
        <taxon>lamiids</taxon>
        <taxon>Lamiales</taxon>
        <taxon>Pedaliaceae</taxon>
        <taxon>Sesamum</taxon>
    </lineage>
</organism>
<evidence type="ECO:0000256" key="6">
    <source>
        <dbReference type="SAM" id="MobiDB-lite"/>
    </source>
</evidence>
<keyword evidence="5" id="KW-0539">Nucleus</keyword>
<evidence type="ECO:0000259" key="7">
    <source>
        <dbReference type="PROSITE" id="PS50811"/>
    </source>
</evidence>
<feature type="region of interest" description="Disordered" evidence="6">
    <location>
        <begin position="102"/>
        <end position="154"/>
    </location>
</feature>
<evidence type="ECO:0000313" key="8">
    <source>
        <dbReference type="EMBL" id="KAK4403097.1"/>
    </source>
</evidence>
<comment type="subcellular location">
    <subcellularLocation>
        <location evidence="1">Nucleus</location>
    </subcellularLocation>
</comment>
<dbReference type="Pfam" id="PF03106">
    <property type="entry name" value="WRKY"/>
    <property type="match status" value="1"/>
</dbReference>
<evidence type="ECO:0000256" key="3">
    <source>
        <dbReference type="ARBA" id="ARBA00023125"/>
    </source>
</evidence>
<protein>
    <submittedName>
        <fullName evidence="8">WRKY transcription factor 57</fullName>
    </submittedName>
</protein>
<dbReference type="SMART" id="SM00774">
    <property type="entry name" value="WRKY"/>
    <property type="match status" value="1"/>
</dbReference>
<feature type="domain" description="WRKY" evidence="7">
    <location>
        <begin position="166"/>
        <end position="231"/>
    </location>
</feature>
<evidence type="ECO:0000256" key="2">
    <source>
        <dbReference type="ARBA" id="ARBA00023015"/>
    </source>
</evidence>
<dbReference type="Gene3D" id="2.20.25.80">
    <property type="entry name" value="WRKY domain"/>
    <property type="match status" value="1"/>
</dbReference>
<reference evidence="8" key="1">
    <citation type="submission" date="2020-06" db="EMBL/GenBank/DDBJ databases">
        <authorList>
            <person name="Li T."/>
            <person name="Hu X."/>
            <person name="Zhang T."/>
            <person name="Song X."/>
            <person name="Zhang H."/>
            <person name="Dai N."/>
            <person name="Sheng W."/>
            <person name="Hou X."/>
            <person name="Wei L."/>
        </authorList>
    </citation>
    <scope>NUCLEOTIDE SEQUENCE</scope>
    <source>
        <strain evidence="8">K16</strain>
        <tissue evidence="8">Leaf</tissue>
    </source>
</reference>
<keyword evidence="9" id="KW-1185">Reference proteome</keyword>
<comment type="caution">
    <text evidence="8">The sequence shown here is derived from an EMBL/GenBank/DDBJ whole genome shotgun (WGS) entry which is preliminary data.</text>
</comment>
<evidence type="ECO:0000313" key="9">
    <source>
        <dbReference type="Proteomes" id="UP001289374"/>
    </source>
</evidence>
<accession>A0AAE2BZ42</accession>
<dbReference type="InterPro" id="IPR036576">
    <property type="entry name" value="WRKY_dom_sf"/>
</dbReference>
<dbReference type="InterPro" id="IPR044810">
    <property type="entry name" value="WRKY_plant"/>
</dbReference>
<reference evidence="8" key="2">
    <citation type="journal article" date="2024" name="Plant">
        <title>Genomic evolution and insights into agronomic trait innovations of Sesamum species.</title>
        <authorList>
            <person name="Miao H."/>
            <person name="Wang L."/>
            <person name="Qu L."/>
            <person name="Liu H."/>
            <person name="Sun Y."/>
            <person name="Le M."/>
            <person name="Wang Q."/>
            <person name="Wei S."/>
            <person name="Zheng Y."/>
            <person name="Lin W."/>
            <person name="Duan Y."/>
            <person name="Cao H."/>
            <person name="Xiong S."/>
            <person name="Wang X."/>
            <person name="Wei L."/>
            <person name="Li C."/>
            <person name="Ma Q."/>
            <person name="Ju M."/>
            <person name="Zhao R."/>
            <person name="Li G."/>
            <person name="Mu C."/>
            <person name="Tian Q."/>
            <person name="Mei H."/>
            <person name="Zhang T."/>
            <person name="Gao T."/>
            <person name="Zhang H."/>
        </authorList>
    </citation>
    <scope>NUCLEOTIDE SEQUENCE</scope>
    <source>
        <strain evidence="8">K16</strain>
    </source>
</reference>